<dbReference type="OrthoDB" id="549353at2759"/>
<organism evidence="3 4">
    <name type="scientific">Adiantum capillus-veneris</name>
    <name type="common">Maidenhair fern</name>
    <dbReference type="NCBI Taxonomy" id="13818"/>
    <lineage>
        <taxon>Eukaryota</taxon>
        <taxon>Viridiplantae</taxon>
        <taxon>Streptophyta</taxon>
        <taxon>Embryophyta</taxon>
        <taxon>Tracheophyta</taxon>
        <taxon>Polypodiopsida</taxon>
        <taxon>Polypodiidae</taxon>
        <taxon>Polypodiales</taxon>
        <taxon>Pteridineae</taxon>
        <taxon>Pteridaceae</taxon>
        <taxon>Vittarioideae</taxon>
        <taxon>Adiantum</taxon>
    </lineage>
</organism>
<evidence type="ECO:0000313" key="4">
    <source>
        <dbReference type="Proteomes" id="UP000886520"/>
    </source>
</evidence>
<dbReference type="GO" id="GO:0005777">
    <property type="term" value="C:peroxisome"/>
    <property type="evidence" value="ECO:0007669"/>
    <property type="project" value="InterPro"/>
</dbReference>
<dbReference type="PANTHER" id="PTHR14379:SF3">
    <property type="entry name" value="MEIOSIS REGULATOR AND MRNA STABILITY FACTOR 1"/>
    <property type="match status" value="1"/>
</dbReference>
<sequence length="431" mass="47477">MLGACKWAALWRYRQRIHATQFSAASYSKRAGEEREDWRDVGVFWDIENCSIPSNLDPYVVRPNIERALRTSGFLGPIHVAGYANLNTLCRGHTLESLSESGISIHHVPCGGRDASDRALLIDVMFWTMKHSPPAHVLLITGDSDFSVLMHKLRLLGYNVLLAANNGKGVSSALLHAASRIWVWPDIIIGEPEGLIAETHVPGTALPEIFISNKKESGTSKSSMGLHEDLGHEYMRDVFGGTGKVRLLEGGWLPPPVVDRIVNIVKDRPGITLGELMKELKAINFHPKLYGYHDHYHCLSSIDRLEIQFVNGVDLKGGMIFNVLSHAADKRSDEVSARKVNSMSRENSGRKDYSDGKMCNDQPEIEESTGKCSSTNGKSSTKTSLGQKKSVVSDTHGSWGSLILSFFKGASVDTRPSSCYRECAQAERSAA</sequence>
<evidence type="ECO:0000313" key="3">
    <source>
        <dbReference type="EMBL" id="KAI5061009.1"/>
    </source>
</evidence>
<dbReference type="GO" id="GO:0004540">
    <property type="term" value="F:RNA nuclease activity"/>
    <property type="evidence" value="ECO:0007669"/>
    <property type="project" value="InterPro"/>
</dbReference>
<dbReference type="CDD" id="cd10910">
    <property type="entry name" value="PIN_limkain_b1_N_like"/>
    <property type="match status" value="1"/>
</dbReference>
<keyword evidence="4" id="KW-1185">Reference proteome</keyword>
<evidence type="ECO:0000259" key="2">
    <source>
        <dbReference type="Pfam" id="PF01936"/>
    </source>
</evidence>
<dbReference type="GO" id="GO:0010468">
    <property type="term" value="P:regulation of gene expression"/>
    <property type="evidence" value="ECO:0007669"/>
    <property type="project" value="InterPro"/>
</dbReference>
<dbReference type="InterPro" id="IPR021139">
    <property type="entry name" value="NYN"/>
</dbReference>
<dbReference type="Proteomes" id="UP000886520">
    <property type="component" value="Chromosome 23"/>
</dbReference>
<feature type="region of interest" description="Disordered" evidence="1">
    <location>
        <begin position="334"/>
        <end position="394"/>
    </location>
</feature>
<dbReference type="PANTHER" id="PTHR14379">
    <property type="entry name" value="LIMKAIN B LKAP"/>
    <property type="match status" value="1"/>
</dbReference>
<dbReference type="InterPro" id="IPR024768">
    <property type="entry name" value="Marf1"/>
</dbReference>
<accession>A0A9D4U3J9</accession>
<protein>
    <recommendedName>
        <fullName evidence="2">NYN domain-containing protein</fullName>
    </recommendedName>
</protein>
<reference evidence="3" key="1">
    <citation type="submission" date="2021-01" db="EMBL/GenBank/DDBJ databases">
        <title>Adiantum capillus-veneris genome.</title>
        <authorList>
            <person name="Fang Y."/>
            <person name="Liao Q."/>
        </authorList>
    </citation>
    <scope>NUCLEOTIDE SEQUENCE</scope>
    <source>
        <strain evidence="3">H3</strain>
        <tissue evidence="3">Leaf</tissue>
    </source>
</reference>
<name>A0A9D4U3J9_ADICA</name>
<proteinExistence type="predicted"/>
<evidence type="ECO:0000256" key="1">
    <source>
        <dbReference type="SAM" id="MobiDB-lite"/>
    </source>
</evidence>
<feature type="compositionally biased region" description="Low complexity" evidence="1">
    <location>
        <begin position="370"/>
        <end position="386"/>
    </location>
</feature>
<dbReference type="Pfam" id="PF01936">
    <property type="entry name" value="NYN"/>
    <property type="match status" value="1"/>
</dbReference>
<dbReference type="AlphaFoldDB" id="A0A9D4U3J9"/>
<comment type="caution">
    <text evidence="3">The sequence shown here is derived from an EMBL/GenBank/DDBJ whole genome shotgun (WGS) entry which is preliminary data.</text>
</comment>
<gene>
    <name evidence="3" type="ORF">GOP47_0023514</name>
</gene>
<dbReference type="Gene3D" id="3.40.50.1010">
    <property type="entry name" value="5'-nuclease"/>
    <property type="match status" value="1"/>
</dbReference>
<dbReference type="EMBL" id="JABFUD020000023">
    <property type="protein sequence ID" value="KAI5061009.1"/>
    <property type="molecule type" value="Genomic_DNA"/>
</dbReference>
<feature type="domain" description="NYN" evidence="2">
    <location>
        <begin position="41"/>
        <end position="180"/>
    </location>
</feature>